<proteinExistence type="inferred from homology"/>
<dbReference type="CDD" id="cd17256">
    <property type="entry name" value="RMtype1_S_EcoJA65PI-TRD1-CR1_like"/>
    <property type="match status" value="1"/>
</dbReference>
<keyword evidence="5" id="KW-0378">Hydrolase</keyword>
<evidence type="ECO:0000256" key="3">
    <source>
        <dbReference type="ARBA" id="ARBA00023125"/>
    </source>
</evidence>
<dbReference type="Pfam" id="PF01420">
    <property type="entry name" value="Methylase_S"/>
    <property type="match status" value="2"/>
</dbReference>
<sequence>MNGKQLKNSILQWAIQGKLVPQDPNDEPASVLLDKIRQEKERLIKEKKIKRDKNASIIYRGEDNSYYEKILATGEVKCIDEEIPFEIPTSWSWARLGNLIDIKGGKRLPAGYKLTDNKTNHIYIRVSDMQDGTIVSKDLKYITDDVYNQIQNYTIGKDDLYLTIVGSTIGKAGLVPKMFDNMNLTENAVKLTNIPINKYFLLYYVRSEYAQSQFRDNTKQVGQPKLAIFRIANTLVPIPPFAEQTKIVSKLEYTLHFVNHFSNLQEQLHDIDTDIYRDLKKSILQEAIQGKLVPQIAEEGTAKELLEQIKAEKQKLVKEGKLKKSALASSVIFRGDDNRYYEQISEKCNDITDEIPFDLPCNWCWCRFSNIASMTIGKTPARGEQTYWINGKYNWVSISDMIDGGLISTTKEKVSDLAVKEVFSAPISEKGCLLMSFKLSIGKTSILDIDAFHNEAIITIRPVVDKEYAMRDYLFKILPLIANLGESKDAIKGKTLNSKSLSNLLIPLPSLVEQQRIVEKIEQLMQLLK</sequence>
<evidence type="ECO:0000313" key="5">
    <source>
        <dbReference type="EMBL" id="RGW82715.1"/>
    </source>
</evidence>
<keyword evidence="3" id="KW-0238">DNA-binding</keyword>
<accession>A0AA92UBF9</accession>
<dbReference type="SUPFAM" id="SSF116734">
    <property type="entry name" value="DNA methylase specificity domain"/>
    <property type="match status" value="2"/>
</dbReference>
<dbReference type="RefSeq" id="WP_118150993.1">
    <property type="nucleotide sequence ID" value="NZ_QSAV01000002.1"/>
</dbReference>
<organism evidence="5 6">
    <name type="scientific">Segatella copri</name>
    <dbReference type="NCBI Taxonomy" id="165179"/>
    <lineage>
        <taxon>Bacteria</taxon>
        <taxon>Pseudomonadati</taxon>
        <taxon>Bacteroidota</taxon>
        <taxon>Bacteroidia</taxon>
        <taxon>Bacteroidales</taxon>
        <taxon>Prevotellaceae</taxon>
        <taxon>Segatella</taxon>
    </lineage>
</organism>
<keyword evidence="5" id="KW-0540">Nuclease</keyword>
<dbReference type="InterPro" id="IPR044946">
    <property type="entry name" value="Restrct_endonuc_typeI_TRD_sf"/>
</dbReference>
<name>A0AA92UBF9_9BACT</name>
<protein>
    <submittedName>
        <fullName evidence="5">Restriction endonuclease subunit S</fullName>
    </submittedName>
</protein>
<dbReference type="InterPro" id="IPR000055">
    <property type="entry name" value="Restrct_endonuc_typeI_TRD"/>
</dbReference>
<gene>
    <name evidence="5" type="ORF">DWV53_00830</name>
</gene>
<dbReference type="GO" id="GO:0003677">
    <property type="term" value="F:DNA binding"/>
    <property type="evidence" value="ECO:0007669"/>
    <property type="project" value="UniProtKB-KW"/>
</dbReference>
<evidence type="ECO:0000256" key="2">
    <source>
        <dbReference type="ARBA" id="ARBA00022747"/>
    </source>
</evidence>
<feature type="domain" description="Type I restriction modification DNA specificity" evidence="4">
    <location>
        <begin position="90"/>
        <end position="253"/>
    </location>
</feature>
<dbReference type="InterPro" id="IPR051212">
    <property type="entry name" value="Type-I_RE_S_subunit"/>
</dbReference>
<dbReference type="Gene3D" id="3.90.220.20">
    <property type="entry name" value="DNA methylase specificity domains"/>
    <property type="match status" value="2"/>
</dbReference>
<comment type="caution">
    <text evidence="5">The sequence shown here is derived from an EMBL/GenBank/DDBJ whole genome shotgun (WGS) entry which is preliminary data.</text>
</comment>
<dbReference type="PANTHER" id="PTHR43140:SF1">
    <property type="entry name" value="TYPE I RESTRICTION ENZYME ECOKI SPECIFICITY SUBUNIT"/>
    <property type="match status" value="1"/>
</dbReference>
<evidence type="ECO:0000256" key="1">
    <source>
        <dbReference type="ARBA" id="ARBA00010923"/>
    </source>
</evidence>
<comment type="similarity">
    <text evidence="1">Belongs to the type-I restriction system S methylase family.</text>
</comment>
<dbReference type="GO" id="GO:0004519">
    <property type="term" value="F:endonuclease activity"/>
    <property type="evidence" value="ECO:0007669"/>
    <property type="project" value="UniProtKB-KW"/>
</dbReference>
<dbReference type="GO" id="GO:0009307">
    <property type="term" value="P:DNA restriction-modification system"/>
    <property type="evidence" value="ECO:0007669"/>
    <property type="project" value="UniProtKB-KW"/>
</dbReference>
<dbReference type="Proteomes" id="UP000285776">
    <property type="component" value="Unassembled WGS sequence"/>
</dbReference>
<feature type="domain" description="Type I restriction modification DNA specificity" evidence="4">
    <location>
        <begin position="377"/>
        <end position="526"/>
    </location>
</feature>
<dbReference type="EMBL" id="QSAV01000002">
    <property type="protein sequence ID" value="RGW82715.1"/>
    <property type="molecule type" value="Genomic_DNA"/>
</dbReference>
<evidence type="ECO:0000313" key="6">
    <source>
        <dbReference type="Proteomes" id="UP000285776"/>
    </source>
</evidence>
<reference evidence="5 6" key="1">
    <citation type="submission" date="2018-08" db="EMBL/GenBank/DDBJ databases">
        <title>A genome reference for cultivated species of the human gut microbiota.</title>
        <authorList>
            <person name="Zou Y."/>
            <person name="Xue W."/>
            <person name="Luo G."/>
        </authorList>
    </citation>
    <scope>NUCLEOTIDE SEQUENCE [LARGE SCALE GENOMIC DNA]</scope>
    <source>
        <strain evidence="5 6">AF10-17</strain>
    </source>
</reference>
<dbReference type="CDD" id="cd17244">
    <property type="entry name" value="RMtype1_S_Apa101655I-TRD2-CR2_like"/>
    <property type="match status" value="1"/>
</dbReference>
<dbReference type="PANTHER" id="PTHR43140">
    <property type="entry name" value="TYPE-1 RESTRICTION ENZYME ECOKI SPECIFICITY PROTEIN"/>
    <property type="match status" value="1"/>
</dbReference>
<keyword evidence="5" id="KW-0255">Endonuclease</keyword>
<evidence type="ECO:0000259" key="4">
    <source>
        <dbReference type="Pfam" id="PF01420"/>
    </source>
</evidence>
<dbReference type="AlphaFoldDB" id="A0AA92UBF9"/>
<keyword evidence="2" id="KW-0680">Restriction system</keyword>